<dbReference type="OrthoDB" id="2363925at2"/>
<dbReference type="EMBL" id="BJWH01000011">
    <property type="protein sequence ID" value="GEL98779.1"/>
    <property type="molecule type" value="Genomic_DNA"/>
</dbReference>
<evidence type="ECO:0000313" key="1">
    <source>
        <dbReference type="EMBL" id="GEL98779.1"/>
    </source>
</evidence>
<dbReference type="AlphaFoldDB" id="A0A511JLK2"/>
<sequence length="171" mass="18559">MDVAGVLIESFGRVDGLLTRAVDGLSVEDLTFRPDPEANSIAWLAWHAARGEDAQVADVAGTEQVWTGQGWADRFDLPFDDTATGYGHSAQDVGQVRVSSDLLLAYYRAVAERSQDYLASLAETDLDRVVDEGWDPPVTLGVRLVSIVGDSLQHAGQAAYVRGLLERSRRA</sequence>
<comment type="caution">
    <text evidence="1">The sequence shown here is derived from an EMBL/GenBank/DDBJ whole genome shotgun (WGS) entry which is preliminary data.</text>
</comment>
<dbReference type="NCBIfam" id="NF047843">
    <property type="entry name" value="MST_Rv0443"/>
    <property type="match status" value="1"/>
</dbReference>
<gene>
    <name evidence="1" type="ORF">CTE05_23260</name>
</gene>
<reference evidence="1 2" key="1">
    <citation type="submission" date="2019-07" db="EMBL/GenBank/DDBJ databases">
        <title>Whole genome shotgun sequence of Cellulomonas terrae NBRC 100819.</title>
        <authorList>
            <person name="Hosoyama A."/>
            <person name="Uohara A."/>
            <person name="Ohji S."/>
            <person name="Ichikawa N."/>
        </authorList>
    </citation>
    <scope>NUCLEOTIDE SEQUENCE [LARGE SCALE GENOMIC DNA]</scope>
    <source>
        <strain evidence="1 2">NBRC 100819</strain>
    </source>
</reference>
<dbReference type="Pfam" id="PF04978">
    <property type="entry name" value="MST"/>
    <property type="match status" value="1"/>
</dbReference>
<dbReference type="Proteomes" id="UP000321049">
    <property type="component" value="Unassembled WGS sequence"/>
</dbReference>
<protein>
    <recommendedName>
        <fullName evidence="3">Chorismate synthase</fullName>
    </recommendedName>
</protein>
<evidence type="ECO:0008006" key="3">
    <source>
        <dbReference type="Google" id="ProtNLM"/>
    </source>
</evidence>
<dbReference type="InterPro" id="IPR034660">
    <property type="entry name" value="DinB/YfiT-like"/>
</dbReference>
<evidence type="ECO:0000313" key="2">
    <source>
        <dbReference type="Proteomes" id="UP000321049"/>
    </source>
</evidence>
<dbReference type="SUPFAM" id="SSF109854">
    <property type="entry name" value="DinB/YfiT-like putative metalloenzymes"/>
    <property type="match status" value="1"/>
</dbReference>
<name>A0A511JLK2_9CELL</name>
<accession>A0A511JLK2</accession>
<dbReference type="InterPro" id="IPR007061">
    <property type="entry name" value="MST-like"/>
</dbReference>
<proteinExistence type="predicted"/>
<dbReference type="RefSeq" id="WP_146846287.1">
    <property type="nucleotide sequence ID" value="NZ_BJWH01000011.1"/>
</dbReference>
<keyword evidence="2" id="KW-1185">Reference proteome</keyword>
<dbReference type="Gene3D" id="1.20.120.450">
    <property type="entry name" value="dinb family like domain"/>
    <property type="match status" value="1"/>
</dbReference>
<organism evidence="1 2">
    <name type="scientific">Cellulomonas terrae</name>
    <dbReference type="NCBI Taxonomy" id="311234"/>
    <lineage>
        <taxon>Bacteria</taxon>
        <taxon>Bacillati</taxon>
        <taxon>Actinomycetota</taxon>
        <taxon>Actinomycetes</taxon>
        <taxon>Micrococcales</taxon>
        <taxon>Cellulomonadaceae</taxon>
        <taxon>Cellulomonas</taxon>
    </lineage>
</organism>